<proteinExistence type="predicted"/>
<evidence type="ECO:0000313" key="2">
    <source>
        <dbReference type="Proteomes" id="UP000805614"/>
    </source>
</evidence>
<organism evidence="1 2">
    <name type="scientific">Actinomadura alba</name>
    <dbReference type="NCBI Taxonomy" id="406431"/>
    <lineage>
        <taxon>Bacteria</taxon>
        <taxon>Bacillati</taxon>
        <taxon>Actinomycetota</taxon>
        <taxon>Actinomycetes</taxon>
        <taxon>Streptosporangiales</taxon>
        <taxon>Thermomonosporaceae</taxon>
        <taxon>Actinomadura</taxon>
    </lineage>
</organism>
<accession>A0ABR7LI68</accession>
<gene>
    <name evidence="1" type="ORF">HKK74_02085</name>
</gene>
<dbReference type="EMBL" id="JABVEC010000001">
    <property type="protein sequence ID" value="MBC6464294.1"/>
    <property type="molecule type" value="Genomic_DNA"/>
</dbReference>
<name>A0ABR7LI68_9ACTN</name>
<keyword evidence="2" id="KW-1185">Reference proteome</keyword>
<comment type="caution">
    <text evidence="1">The sequence shown here is derived from an EMBL/GenBank/DDBJ whole genome shotgun (WGS) entry which is preliminary data.</text>
</comment>
<reference evidence="1 2" key="1">
    <citation type="submission" date="2020-06" db="EMBL/GenBank/DDBJ databases">
        <title>Actinomadura xiongansis sp. nov., isolated from soil of Baiyangdian.</title>
        <authorList>
            <person name="Zhang X."/>
        </authorList>
    </citation>
    <scope>NUCLEOTIDE SEQUENCE [LARGE SCALE GENOMIC DNA]</scope>
    <source>
        <strain evidence="1 2">HBUM206468</strain>
    </source>
</reference>
<dbReference type="Proteomes" id="UP000805614">
    <property type="component" value="Unassembled WGS sequence"/>
</dbReference>
<dbReference type="RefSeq" id="WP_187241227.1">
    <property type="nucleotide sequence ID" value="NZ_BAAAOK010000011.1"/>
</dbReference>
<evidence type="ECO:0000313" key="1">
    <source>
        <dbReference type="EMBL" id="MBC6464294.1"/>
    </source>
</evidence>
<protein>
    <recommendedName>
        <fullName evidence="3">PD-(D/E)XK endonuclease-like domain-containing protein</fullName>
    </recommendedName>
</protein>
<sequence length="250" mass="28017">MTSKTKRRNHGRGHSYLLDGHKVSGVTTLISGGFPKTALINWAARTVAAKAVDEWDDLAKLPVSERLRALEKAHEVVRNSAGLRGTRVHELAHRLTHGEEVEVPAELAGHVDACVRFLDEWEVEPLFTERPVFSREHLYGGSPDLVARLRDGKTWLLDWKTNTNGPYGDMAFQLAAYRYAEFYLGEDGEECEMPAIDEAGVVWLRADGYDLFPFEAGPDVFRQFLYIAEVSRAAQDCRDYQGDPLIGVDA</sequence>
<evidence type="ECO:0008006" key="3">
    <source>
        <dbReference type="Google" id="ProtNLM"/>
    </source>
</evidence>